<comment type="subcellular location">
    <subcellularLocation>
        <location evidence="1">Membrane</location>
        <topology evidence="1">Multi-pass membrane protein</topology>
    </subcellularLocation>
</comment>
<evidence type="ECO:0000256" key="3">
    <source>
        <dbReference type="ARBA" id="ARBA00022989"/>
    </source>
</evidence>
<gene>
    <name evidence="6" type="ORF">KGM_215411</name>
</gene>
<dbReference type="FunCoup" id="A0A212F8L9">
    <property type="interactions" value="40"/>
</dbReference>
<reference evidence="6 7" key="1">
    <citation type="journal article" date="2011" name="Cell">
        <title>The monarch butterfly genome yields insights into long-distance migration.</title>
        <authorList>
            <person name="Zhan S."/>
            <person name="Merlin C."/>
            <person name="Boore J.L."/>
            <person name="Reppert S.M."/>
        </authorList>
    </citation>
    <scope>NUCLEOTIDE SEQUENCE [LARGE SCALE GENOMIC DNA]</scope>
    <source>
        <strain evidence="6">F-2</strain>
    </source>
</reference>
<evidence type="ECO:0000256" key="2">
    <source>
        <dbReference type="ARBA" id="ARBA00022692"/>
    </source>
</evidence>
<dbReference type="InParanoid" id="A0A212F8L9"/>
<evidence type="ECO:0000313" key="6">
    <source>
        <dbReference type="EMBL" id="OWR50068.1"/>
    </source>
</evidence>
<keyword evidence="2 5" id="KW-0812">Transmembrane</keyword>
<accession>A0A212F8L9</accession>
<feature type="transmembrane region" description="Helical" evidence="5">
    <location>
        <begin position="72"/>
        <end position="93"/>
    </location>
</feature>
<dbReference type="AlphaFoldDB" id="A0A212F8L9"/>
<feature type="transmembrane region" description="Helical" evidence="5">
    <location>
        <begin position="264"/>
        <end position="282"/>
    </location>
</feature>
<feature type="transmembrane region" description="Helical" evidence="5">
    <location>
        <begin position="6"/>
        <end position="26"/>
    </location>
</feature>
<dbReference type="InterPro" id="IPR003689">
    <property type="entry name" value="ZIP"/>
</dbReference>
<proteinExistence type="predicted"/>
<dbReference type="KEGG" id="dpl:KGM_215411"/>
<evidence type="ECO:0000256" key="1">
    <source>
        <dbReference type="ARBA" id="ARBA00004141"/>
    </source>
</evidence>
<name>A0A212F8L9_DANPL</name>
<feature type="transmembrane region" description="Helical" evidence="5">
    <location>
        <begin position="173"/>
        <end position="193"/>
    </location>
</feature>
<evidence type="ECO:0008006" key="8">
    <source>
        <dbReference type="Google" id="ProtNLM"/>
    </source>
</evidence>
<sequence length="328" mass="34515">MDVSTAKAIAMLSLGLGSFIAGMLPACISQSSRQKHPLLISCLLCFGGGVLLSTSLVHMLPEAREKYPQYSELVLCAGFFMVYLVDEIVHFFYGASERTHLPSSLGDGEMSHRASDRMRSHRSYGIGEETSLLARGLGAADQELSQRCCGDVGNPRMCHVSHTEPCNKGASGVIGLLSALFVHSLLEGLAIGLQETASQVLLLFAAVACHKYVVGFCLGAEICASGVGRICAHLAFITLFSGGSVAGIAIGAGVGSVGSMKDSVAVPIMQALAAGTLLYVTVSEVLPRERARWHGRGRGPGLLQMASVAAGFALMYISTAYIGKRMSR</sequence>
<feature type="transmembrane region" description="Helical" evidence="5">
    <location>
        <begin position="38"/>
        <end position="60"/>
    </location>
</feature>
<feature type="transmembrane region" description="Helical" evidence="5">
    <location>
        <begin position="302"/>
        <end position="322"/>
    </location>
</feature>
<keyword evidence="3 5" id="KW-1133">Transmembrane helix</keyword>
<dbReference type="PANTHER" id="PTHR11040:SF169">
    <property type="entry name" value="FI24038P1"/>
    <property type="match status" value="1"/>
</dbReference>
<keyword evidence="4 5" id="KW-0472">Membrane</keyword>
<dbReference type="PANTHER" id="PTHR11040">
    <property type="entry name" value="ZINC/IRON TRANSPORTER"/>
    <property type="match status" value="1"/>
</dbReference>
<dbReference type="GO" id="GO:0005385">
    <property type="term" value="F:zinc ion transmembrane transporter activity"/>
    <property type="evidence" value="ECO:0007669"/>
    <property type="project" value="TreeGrafter"/>
</dbReference>
<dbReference type="STRING" id="278856.A0A212F8L9"/>
<feature type="transmembrane region" description="Helical" evidence="5">
    <location>
        <begin position="230"/>
        <end position="252"/>
    </location>
</feature>
<feature type="transmembrane region" description="Helical" evidence="5">
    <location>
        <begin position="199"/>
        <end position="218"/>
    </location>
</feature>
<evidence type="ECO:0000256" key="4">
    <source>
        <dbReference type="ARBA" id="ARBA00023136"/>
    </source>
</evidence>
<dbReference type="Proteomes" id="UP000007151">
    <property type="component" value="Unassembled WGS sequence"/>
</dbReference>
<dbReference type="EMBL" id="AGBW02009707">
    <property type="protein sequence ID" value="OWR50068.1"/>
    <property type="molecule type" value="Genomic_DNA"/>
</dbReference>
<dbReference type="Pfam" id="PF02535">
    <property type="entry name" value="Zip"/>
    <property type="match status" value="1"/>
</dbReference>
<dbReference type="GO" id="GO:0005886">
    <property type="term" value="C:plasma membrane"/>
    <property type="evidence" value="ECO:0007669"/>
    <property type="project" value="TreeGrafter"/>
</dbReference>
<keyword evidence="7" id="KW-1185">Reference proteome</keyword>
<protein>
    <recommendedName>
        <fullName evidence="8">Zinc transporter ZIP3</fullName>
    </recommendedName>
</protein>
<evidence type="ECO:0000256" key="5">
    <source>
        <dbReference type="SAM" id="Phobius"/>
    </source>
</evidence>
<comment type="caution">
    <text evidence="6">The sequence shown here is derived from an EMBL/GenBank/DDBJ whole genome shotgun (WGS) entry which is preliminary data.</text>
</comment>
<evidence type="ECO:0000313" key="7">
    <source>
        <dbReference type="Proteomes" id="UP000007151"/>
    </source>
</evidence>
<organism evidence="6 7">
    <name type="scientific">Danaus plexippus plexippus</name>
    <dbReference type="NCBI Taxonomy" id="278856"/>
    <lineage>
        <taxon>Eukaryota</taxon>
        <taxon>Metazoa</taxon>
        <taxon>Ecdysozoa</taxon>
        <taxon>Arthropoda</taxon>
        <taxon>Hexapoda</taxon>
        <taxon>Insecta</taxon>
        <taxon>Pterygota</taxon>
        <taxon>Neoptera</taxon>
        <taxon>Endopterygota</taxon>
        <taxon>Lepidoptera</taxon>
        <taxon>Glossata</taxon>
        <taxon>Ditrysia</taxon>
        <taxon>Papilionoidea</taxon>
        <taxon>Nymphalidae</taxon>
        <taxon>Danainae</taxon>
        <taxon>Danaini</taxon>
        <taxon>Danaina</taxon>
        <taxon>Danaus</taxon>
        <taxon>Danaus</taxon>
    </lineage>
</organism>
<dbReference type="eggNOG" id="KOG1558">
    <property type="taxonomic scope" value="Eukaryota"/>
</dbReference>